<name>A0ABV1A221_9TELE</name>
<sequence>MSSIPSLSACLILIWFLPPGFLCSALPTLDILLASDFWISTLLLPPDYRPLPNPWFRLPESAMTLLLCPDQRFKPLSWILSPDSFLPALTLFLSPDHRIP</sequence>
<proteinExistence type="predicted"/>
<comment type="caution">
    <text evidence="2">The sequence shown here is derived from an EMBL/GenBank/DDBJ whole genome shotgun (WGS) entry which is preliminary data.</text>
</comment>
<accession>A0ABV1A221</accession>
<evidence type="ECO:0000313" key="2">
    <source>
        <dbReference type="EMBL" id="MEQ2312594.1"/>
    </source>
</evidence>
<evidence type="ECO:0000256" key="1">
    <source>
        <dbReference type="SAM" id="SignalP"/>
    </source>
</evidence>
<evidence type="ECO:0008006" key="4">
    <source>
        <dbReference type="Google" id="ProtNLM"/>
    </source>
</evidence>
<feature type="chain" id="PRO_5046592663" description="Secreted protein" evidence="1">
    <location>
        <begin position="26"/>
        <end position="100"/>
    </location>
</feature>
<dbReference type="Proteomes" id="UP001469553">
    <property type="component" value="Unassembled WGS sequence"/>
</dbReference>
<protein>
    <recommendedName>
        <fullName evidence="4">Secreted protein</fullName>
    </recommendedName>
</protein>
<reference evidence="2 3" key="1">
    <citation type="submission" date="2021-06" db="EMBL/GenBank/DDBJ databases">
        <authorList>
            <person name="Palmer J.M."/>
        </authorList>
    </citation>
    <scope>NUCLEOTIDE SEQUENCE [LARGE SCALE GENOMIC DNA]</scope>
    <source>
        <strain evidence="2 3">AS_MEX2019</strain>
        <tissue evidence="2">Muscle</tissue>
    </source>
</reference>
<gene>
    <name evidence="2" type="ORF">AMECASPLE_032709</name>
</gene>
<evidence type="ECO:0000313" key="3">
    <source>
        <dbReference type="Proteomes" id="UP001469553"/>
    </source>
</evidence>
<keyword evidence="3" id="KW-1185">Reference proteome</keyword>
<organism evidence="2 3">
    <name type="scientific">Ameca splendens</name>
    <dbReference type="NCBI Taxonomy" id="208324"/>
    <lineage>
        <taxon>Eukaryota</taxon>
        <taxon>Metazoa</taxon>
        <taxon>Chordata</taxon>
        <taxon>Craniata</taxon>
        <taxon>Vertebrata</taxon>
        <taxon>Euteleostomi</taxon>
        <taxon>Actinopterygii</taxon>
        <taxon>Neopterygii</taxon>
        <taxon>Teleostei</taxon>
        <taxon>Neoteleostei</taxon>
        <taxon>Acanthomorphata</taxon>
        <taxon>Ovalentaria</taxon>
        <taxon>Atherinomorphae</taxon>
        <taxon>Cyprinodontiformes</taxon>
        <taxon>Goodeidae</taxon>
        <taxon>Ameca</taxon>
    </lineage>
</organism>
<keyword evidence="1" id="KW-0732">Signal</keyword>
<feature type="signal peptide" evidence="1">
    <location>
        <begin position="1"/>
        <end position="25"/>
    </location>
</feature>
<dbReference type="EMBL" id="JAHRIP010079525">
    <property type="protein sequence ID" value="MEQ2312594.1"/>
    <property type="molecule type" value="Genomic_DNA"/>
</dbReference>